<protein>
    <submittedName>
        <fullName evidence="1">Uncharacterized protein</fullName>
    </submittedName>
</protein>
<sequence>MYQLKGSSSRCLSSFQKLKREHLVLRQKLENYFQVTPAEK</sequence>
<accession>A0A843U4R3</accession>
<proteinExistence type="predicted"/>
<reference evidence="1" key="1">
    <citation type="submission" date="2017-07" db="EMBL/GenBank/DDBJ databases">
        <title>Taro Niue Genome Assembly and Annotation.</title>
        <authorList>
            <person name="Atibalentja N."/>
            <person name="Keating K."/>
            <person name="Fields C.J."/>
        </authorList>
    </citation>
    <scope>NUCLEOTIDE SEQUENCE</scope>
    <source>
        <strain evidence="1">Niue_2</strain>
        <tissue evidence="1">Leaf</tissue>
    </source>
</reference>
<evidence type="ECO:0000313" key="1">
    <source>
        <dbReference type="EMBL" id="MQL77027.1"/>
    </source>
</evidence>
<dbReference type="AlphaFoldDB" id="A0A843U4R3"/>
<name>A0A843U4R3_COLES</name>
<organism evidence="1 2">
    <name type="scientific">Colocasia esculenta</name>
    <name type="common">Wild taro</name>
    <name type="synonym">Arum esculentum</name>
    <dbReference type="NCBI Taxonomy" id="4460"/>
    <lineage>
        <taxon>Eukaryota</taxon>
        <taxon>Viridiplantae</taxon>
        <taxon>Streptophyta</taxon>
        <taxon>Embryophyta</taxon>
        <taxon>Tracheophyta</taxon>
        <taxon>Spermatophyta</taxon>
        <taxon>Magnoliopsida</taxon>
        <taxon>Liliopsida</taxon>
        <taxon>Araceae</taxon>
        <taxon>Aroideae</taxon>
        <taxon>Colocasieae</taxon>
        <taxon>Colocasia</taxon>
    </lineage>
</organism>
<dbReference type="OrthoDB" id="1673781at2759"/>
<evidence type="ECO:0000313" key="2">
    <source>
        <dbReference type="Proteomes" id="UP000652761"/>
    </source>
</evidence>
<feature type="non-terminal residue" evidence="1">
    <location>
        <position position="40"/>
    </location>
</feature>
<comment type="caution">
    <text evidence="1">The sequence shown here is derived from an EMBL/GenBank/DDBJ whole genome shotgun (WGS) entry which is preliminary data.</text>
</comment>
<dbReference type="Proteomes" id="UP000652761">
    <property type="component" value="Unassembled WGS sequence"/>
</dbReference>
<gene>
    <name evidence="1" type="ORF">Taro_009407</name>
</gene>
<keyword evidence="2" id="KW-1185">Reference proteome</keyword>
<dbReference type="EMBL" id="NMUH01000327">
    <property type="protein sequence ID" value="MQL77027.1"/>
    <property type="molecule type" value="Genomic_DNA"/>
</dbReference>